<sequence length="141" mass="16588">MTMSLRKIATMATAAAAVLSQAVAQEEQERNFHKRHIPHRPDRPSIREQVTQKHANRRHHLQRHLSQLQSTISEHTSGRNLLSDEDYDRHLKFVQGLHRKLAALEDKDPRIAQLEIEEEIELHEKMLEGEFLWDMERGSWC</sequence>
<feature type="signal peptide" evidence="2">
    <location>
        <begin position="1"/>
        <end position="24"/>
    </location>
</feature>
<comment type="caution">
    <text evidence="3">The sequence shown here is derived from an EMBL/GenBank/DDBJ whole genome shotgun (WGS) entry which is preliminary data.</text>
</comment>
<feature type="region of interest" description="Disordered" evidence="1">
    <location>
        <begin position="35"/>
        <end position="56"/>
    </location>
</feature>
<dbReference type="AlphaFoldDB" id="A0AAD8YIJ4"/>
<evidence type="ECO:0000313" key="3">
    <source>
        <dbReference type="EMBL" id="KAK1747219.1"/>
    </source>
</evidence>
<evidence type="ECO:0000313" key="4">
    <source>
        <dbReference type="Proteomes" id="UP001224775"/>
    </source>
</evidence>
<reference evidence="3" key="1">
    <citation type="submission" date="2023-06" db="EMBL/GenBank/DDBJ databases">
        <title>Survivors Of The Sea: Transcriptome response of Skeletonema marinoi to long-term dormancy.</title>
        <authorList>
            <person name="Pinder M.I.M."/>
            <person name="Kourtchenko O."/>
            <person name="Robertson E.K."/>
            <person name="Larsson T."/>
            <person name="Maumus F."/>
            <person name="Osuna-Cruz C.M."/>
            <person name="Vancaester E."/>
            <person name="Stenow R."/>
            <person name="Vandepoele K."/>
            <person name="Ploug H."/>
            <person name="Bruchert V."/>
            <person name="Godhe A."/>
            <person name="Topel M."/>
        </authorList>
    </citation>
    <scope>NUCLEOTIDE SEQUENCE</scope>
    <source>
        <strain evidence="3">R05AC</strain>
    </source>
</reference>
<evidence type="ECO:0000256" key="1">
    <source>
        <dbReference type="SAM" id="MobiDB-lite"/>
    </source>
</evidence>
<dbReference type="EMBL" id="JATAAI010000003">
    <property type="protein sequence ID" value="KAK1747219.1"/>
    <property type="molecule type" value="Genomic_DNA"/>
</dbReference>
<keyword evidence="2" id="KW-0732">Signal</keyword>
<keyword evidence="4" id="KW-1185">Reference proteome</keyword>
<organism evidence="3 4">
    <name type="scientific">Skeletonema marinoi</name>
    <dbReference type="NCBI Taxonomy" id="267567"/>
    <lineage>
        <taxon>Eukaryota</taxon>
        <taxon>Sar</taxon>
        <taxon>Stramenopiles</taxon>
        <taxon>Ochrophyta</taxon>
        <taxon>Bacillariophyta</taxon>
        <taxon>Coscinodiscophyceae</taxon>
        <taxon>Thalassiosirophycidae</taxon>
        <taxon>Thalassiosirales</taxon>
        <taxon>Skeletonemataceae</taxon>
        <taxon>Skeletonema</taxon>
        <taxon>Skeletonema marinoi-dohrnii complex</taxon>
    </lineage>
</organism>
<gene>
    <name evidence="3" type="ORF">QTG54_002563</name>
</gene>
<feature type="chain" id="PRO_5042212380" evidence="2">
    <location>
        <begin position="25"/>
        <end position="141"/>
    </location>
</feature>
<protein>
    <submittedName>
        <fullName evidence="3">Uncharacterized protein</fullName>
    </submittedName>
</protein>
<proteinExistence type="predicted"/>
<name>A0AAD8YIJ4_9STRA</name>
<accession>A0AAD8YIJ4</accession>
<evidence type="ECO:0000256" key="2">
    <source>
        <dbReference type="SAM" id="SignalP"/>
    </source>
</evidence>
<dbReference type="Proteomes" id="UP001224775">
    <property type="component" value="Unassembled WGS sequence"/>
</dbReference>